<name>A0A671RMP7_9TELE</name>
<dbReference type="PANTHER" id="PTHR10903">
    <property type="entry name" value="GTPASE, IMAP FAMILY MEMBER-RELATED"/>
    <property type="match status" value="1"/>
</dbReference>
<evidence type="ECO:0000259" key="4">
    <source>
        <dbReference type="PROSITE" id="PS51720"/>
    </source>
</evidence>
<dbReference type="Ensembl" id="ENSSANT00000089879.1">
    <property type="protein sequence ID" value="ENSSANP00000084566.1"/>
    <property type="gene ID" value="ENSSANG00000041970.1"/>
</dbReference>
<accession>A0A671RMP7</accession>
<sequence length="287" mass="32396">MNPFIAVTLQTLADGLGPSSLLAAIFLLFLFKDEPLQILLVGMTGAGRIFKLETSSSSVTKQCEKNNATVNGRNLLFIDTPGLFDTSLTKDEVIDRIKRCILLSLGRFTDEEAEAVRIIQNIFGEESSTYTIALFTHGDVITGRNIHKFVRNSPKLLSFIKTCSGRFHVFNNEEQNTEQVIQLFEQIDKIVTGNGGQHYTNEMLDREKVIEAEISHILTEKREQRQKETEALRATSEGKVFEKAKQKLDSEYKQQARWQAEKNVRMKNGGSSFLNDVIAFVQTKLKS</sequence>
<keyword evidence="3" id="KW-0342">GTP-binding</keyword>
<reference evidence="5" key="1">
    <citation type="submission" date="2025-08" db="UniProtKB">
        <authorList>
            <consortium name="Ensembl"/>
        </authorList>
    </citation>
    <scope>IDENTIFICATION</scope>
</reference>
<evidence type="ECO:0000313" key="5">
    <source>
        <dbReference type="Ensembl" id="ENSSANP00000084566.1"/>
    </source>
</evidence>
<dbReference type="Gene3D" id="3.40.50.300">
    <property type="entry name" value="P-loop containing nucleotide triphosphate hydrolases"/>
    <property type="match status" value="1"/>
</dbReference>
<dbReference type="AlphaFoldDB" id="A0A671RMP7"/>
<dbReference type="Proteomes" id="UP000472260">
    <property type="component" value="Unassembled WGS sequence"/>
</dbReference>
<proteinExistence type="inferred from homology"/>
<protein>
    <submittedName>
        <fullName evidence="5">Si:ch211-113e8.9</fullName>
    </submittedName>
</protein>
<evidence type="ECO:0000313" key="6">
    <source>
        <dbReference type="Proteomes" id="UP000472260"/>
    </source>
</evidence>
<evidence type="ECO:0000256" key="3">
    <source>
        <dbReference type="ARBA" id="ARBA00023134"/>
    </source>
</evidence>
<evidence type="ECO:0000256" key="1">
    <source>
        <dbReference type="ARBA" id="ARBA00008535"/>
    </source>
</evidence>
<keyword evidence="2" id="KW-0547">Nucleotide-binding</keyword>
<dbReference type="Pfam" id="PF04548">
    <property type="entry name" value="AIG1"/>
    <property type="match status" value="1"/>
</dbReference>
<dbReference type="PROSITE" id="PS51720">
    <property type="entry name" value="G_AIG1"/>
    <property type="match status" value="1"/>
</dbReference>
<dbReference type="InterPro" id="IPR045058">
    <property type="entry name" value="GIMA/IAN/Toc"/>
</dbReference>
<evidence type="ECO:0000256" key="2">
    <source>
        <dbReference type="ARBA" id="ARBA00022741"/>
    </source>
</evidence>
<keyword evidence="6" id="KW-1185">Reference proteome</keyword>
<dbReference type="InterPro" id="IPR006703">
    <property type="entry name" value="G_AIG1"/>
</dbReference>
<reference evidence="5" key="2">
    <citation type="submission" date="2025-09" db="UniProtKB">
        <authorList>
            <consortium name="Ensembl"/>
        </authorList>
    </citation>
    <scope>IDENTIFICATION</scope>
</reference>
<comment type="similarity">
    <text evidence="1">Belongs to the TRAFAC class TrmE-Era-EngA-EngB-Septin-like GTPase superfamily. AIG1/Toc34/Toc159-like paraseptin GTPase family. IAN subfamily.</text>
</comment>
<dbReference type="InterPro" id="IPR027417">
    <property type="entry name" value="P-loop_NTPase"/>
</dbReference>
<dbReference type="PANTHER" id="PTHR10903:SF186">
    <property type="entry name" value="GTPASE IMAP FAMILY MEMBER 4-LIKE-RELATED"/>
    <property type="match status" value="1"/>
</dbReference>
<feature type="domain" description="AIG1-type G" evidence="4">
    <location>
        <begin position="22"/>
        <end position="208"/>
    </location>
</feature>
<organism evidence="5 6">
    <name type="scientific">Sinocyclocheilus anshuiensis</name>
    <dbReference type="NCBI Taxonomy" id="1608454"/>
    <lineage>
        <taxon>Eukaryota</taxon>
        <taxon>Metazoa</taxon>
        <taxon>Chordata</taxon>
        <taxon>Craniata</taxon>
        <taxon>Vertebrata</taxon>
        <taxon>Euteleostomi</taxon>
        <taxon>Actinopterygii</taxon>
        <taxon>Neopterygii</taxon>
        <taxon>Teleostei</taxon>
        <taxon>Ostariophysi</taxon>
        <taxon>Cypriniformes</taxon>
        <taxon>Cyprinidae</taxon>
        <taxon>Cyprininae</taxon>
        <taxon>Sinocyclocheilus</taxon>
    </lineage>
</organism>
<dbReference type="SUPFAM" id="SSF52540">
    <property type="entry name" value="P-loop containing nucleoside triphosphate hydrolases"/>
    <property type="match status" value="1"/>
</dbReference>
<dbReference type="GO" id="GO:0005525">
    <property type="term" value="F:GTP binding"/>
    <property type="evidence" value="ECO:0007669"/>
    <property type="project" value="UniProtKB-KW"/>
</dbReference>